<comment type="caution">
    <text evidence="1">The sequence shown here is derived from an EMBL/GenBank/DDBJ whole genome shotgun (WGS) entry which is preliminary data.</text>
</comment>
<sequence length="30" mass="3020">MDLTMSTTRYAAVLGPDGDGIALHATPSAS</sequence>
<dbReference type="Proteomes" id="UP000591272">
    <property type="component" value="Unassembled WGS sequence"/>
</dbReference>
<reference evidence="1 2" key="1">
    <citation type="submission" date="2020-07" db="EMBL/GenBank/DDBJ databases">
        <title>Sequencing the genomes of 1000 actinobacteria strains.</title>
        <authorList>
            <person name="Klenk H.-P."/>
        </authorList>
    </citation>
    <scope>NUCLEOTIDE SEQUENCE [LARGE SCALE GENOMIC DNA]</scope>
    <source>
        <strain evidence="1 2">DSM 43461</strain>
    </source>
</reference>
<dbReference type="AlphaFoldDB" id="A0A7Y9G769"/>
<accession>A0A7Y9G769</accession>
<evidence type="ECO:0000313" key="1">
    <source>
        <dbReference type="EMBL" id="NYE11141.1"/>
    </source>
</evidence>
<protein>
    <submittedName>
        <fullName evidence="1">Uncharacterized protein</fullName>
    </submittedName>
</protein>
<organism evidence="1 2">
    <name type="scientific">Actinomadura citrea</name>
    <dbReference type="NCBI Taxonomy" id="46158"/>
    <lineage>
        <taxon>Bacteria</taxon>
        <taxon>Bacillati</taxon>
        <taxon>Actinomycetota</taxon>
        <taxon>Actinomycetes</taxon>
        <taxon>Streptosporangiales</taxon>
        <taxon>Thermomonosporaceae</taxon>
        <taxon>Actinomadura</taxon>
    </lineage>
</organism>
<evidence type="ECO:0000313" key="2">
    <source>
        <dbReference type="Proteomes" id="UP000591272"/>
    </source>
</evidence>
<keyword evidence="2" id="KW-1185">Reference proteome</keyword>
<proteinExistence type="predicted"/>
<gene>
    <name evidence="1" type="ORF">BJ999_001437</name>
</gene>
<dbReference type="EMBL" id="JACCBT010000001">
    <property type="protein sequence ID" value="NYE11141.1"/>
    <property type="molecule type" value="Genomic_DNA"/>
</dbReference>
<name>A0A7Y9G769_9ACTN</name>